<feature type="transmembrane region" description="Helical" evidence="7">
    <location>
        <begin position="703"/>
        <end position="722"/>
    </location>
</feature>
<evidence type="ECO:0000313" key="10">
    <source>
        <dbReference type="Proteomes" id="UP000664601"/>
    </source>
</evidence>
<gene>
    <name evidence="9" type="ORF">JZO70_14120</name>
</gene>
<dbReference type="Proteomes" id="UP000664601">
    <property type="component" value="Unassembled WGS sequence"/>
</dbReference>
<keyword evidence="4 7" id="KW-1133">Transmembrane helix</keyword>
<sequence length="831" mass="93244">MKKRAYHKINSKRIRKLSKQIFSAHKSRNRIVIIAVVLATFMLTAVFSIGFSYVETSQLQQIRTMGTTAHVAINNPSDEQTEELETVSLVENVGRSQHLGQVDDLEDDDLKLGLNWIDEKEWKLHRLPTVSDVVGTYPAAKNEVMMPTWILERLGISDPQVGMVISLSYHLDGGTDVETREFVLAGYYTDYSQVRTNDKGSVYVSEVFKEEADLATGNVAMVSFEDGENIQSRCEQLKETIGFSPEQSFEIVPVTQVNNQTLIAAVVCVILFIFISSYLLIYNILYINVVRDIRFYGQLRLIGFTKREVRKIVHQQILFITMIGIPIGLVLGAVVSLGIVPYSLTMLYPGNSDAGMQVSFSPLIFISAAVFAFVTARMGCIKPARMAAQVSPVSAMAYNEMTTKNLHKRKNKRFSSKSMAFQNIFRSKKSALLVFSSLFLGLALYWIATALLSSISPENFIQQWGEDDFAITYSIHDEGKPITSNMLAEIQAIPGIQDLKTTDVAEEVTFPVQYEEQVFGAYVDSLDGKAGADFSTPEKRKAYIENFYSGVYGIDDRYIEELNQKLEEPIDVAAFKKGDLVLLQELTDEDGENIVRSGEMITIESEGESQEFKIADNFLPADFQSGRGNERGTAPDLYISKSALANLAPQTKIFRISFDTDGRQDEDVLQQLKEITASDANIQILSRVEKEAEMAGYLLTTKVLTVGLSLTFLLTGILNFVTTMVTSVNSRKQEFAILESIGMTHQQQREILLFEGFYYWGISFGLLLTLGTVIYIPLYLLFKRIVPYAAFNLPLSSLALVLVVILLVCLLTPWITYRISLKEKLIDRMNQ</sequence>
<dbReference type="RefSeq" id="WP_207674236.1">
    <property type="nucleotide sequence ID" value="NZ_JAFREM010000021.1"/>
</dbReference>
<keyword evidence="5 7" id="KW-0472">Membrane</keyword>
<reference evidence="9 10" key="1">
    <citation type="submission" date="2021-03" db="EMBL/GenBank/DDBJ databases">
        <title>Enterococcal diversity collection.</title>
        <authorList>
            <person name="Gilmore M.S."/>
            <person name="Schwartzman J."/>
            <person name="Van Tyne D."/>
            <person name="Martin M."/>
            <person name="Earl A.M."/>
            <person name="Manson A.L."/>
            <person name="Straub T."/>
            <person name="Salamzade R."/>
            <person name="Saavedra J."/>
            <person name="Lebreton F."/>
            <person name="Prichula J."/>
            <person name="Schaufler K."/>
            <person name="Gaca A."/>
            <person name="Sgardioli B."/>
            <person name="Wagenaar J."/>
            <person name="Strong T."/>
        </authorList>
    </citation>
    <scope>NUCLEOTIDE SEQUENCE [LARGE SCALE GENOMIC DNA]</scope>
    <source>
        <strain evidence="9 10">669A</strain>
    </source>
</reference>
<feature type="transmembrane region" description="Helical" evidence="7">
    <location>
        <begin position="354"/>
        <end position="376"/>
    </location>
</feature>
<evidence type="ECO:0000259" key="8">
    <source>
        <dbReference type="Pfam" id="PF02687"/>
    </source>
</evidence>
<feature type="transmembrane region" description="Helical" evidence="7">
    <location>
        <begin position="262"/>
        <end position="285"/>
    </location>
</feature>
<comment type="subcellular location">
    <subcellularLocation>
        <location evidence="1">Cell membrane</location>
        <topology evidence="1">Multi-pass membrane protein</topology>
    </subcellularLocation>
</comment>
<evidence type="ECO:0000256" key="4">
    <source>
        <dbReference type="ARBA" id="ARBA00022989"/>
    </source>
</evidence>
<feature type="transmembrane region" description="Helical" evidence="7">
    <location>
        <begin position="798"/>
        <end position="819"/>
    </location>
</feature>
<keyword evidence="3 7" id="KW-0812">Transmembrane</keyword>
<evidence type="ECO:0000256" key="7">
    <source>
        <dbReference type="SAM" id="Phobius"/>
    </source>
</evidence>
<keyword evidence="2" id="KW-1003">Cell membrane</keyword>
<evidence type="ECO:0000256" key="5">
    <source>
        <dbReference type="ARBA" id="ARBA00023136"/>
    </source>
</evidence>
<proteinExistence type="inferred from homology"/>
<evidence type="ECO:0000256" key="1">
    <source>
        <dbReference type="ARBA" id="ARBA00004651"/>
    </source>
</evidence>
<comment type="caution">
    <text evidence="9">The sequence shown here is derived from an EMBL/GenBank/DDBJ whole genome shotgun (WGS) entry which is preliminary data.</text>
</comment>
<dbReference type="PANTHER" id="PTHR30572">
    <property type="entry name" value="MEMBRANE COMPONENT OF TRANSPORTER-RELATED"/>
    <property type="match status" value="1"/>
</dbReference>
<feature type="transmembrane region" description="Helical" evidence="7">
    <location>
        <begin position="431"/>
        <end position="452"/>
    </location>
</feature>
<feature type="domain" description="ABC3 transporter permease C-terminal" evidence="8">
    <location>
        <begin position="268"/>
        <end position="391"/>
    </location>
</feature>
<evidence type="ECO:0000313" key="9">
    <source>
        <dbReference type="EMBL" id="MBO1307310.1"/>
    </source>
</evidence>
<dbReference type="InterPro" id="IPR003838">
    <property type="entry name" value="ABC3_permease_C"/>
</dbReference>
<evidence type="ECO:0000256" key="2">
    <source>
        <dbReference type="ARBA" id="ARBA00022475"/>
    </source>
</evidence>
<feature type="domain" description="ABC3 transporter permease C-terminal" evidence="8">
    <location>
        <begin position="708"/>
        <end position="822"/>
    </location>
</feature>
<comment type="similarity">
    <text evidence="6">Belongs to the ABC-4 integral membrane protein family.</text>
</comment>
<dbReference type="PANTHER" id="PTHR30572:SF4">
    <property type="entry name" value="ABC TRANSPORTER PERMEASE YTRF"/>
    <property type="match status" value="1"/>
</dbReference>
<dbReference type="InterPro" id="IPR050250">
    <property type="entry name" value="Macrolide_Exporter_MacB"/>
</dbReference>
<feature type="transmembrane region" description="Helical" evidence="7">
    <location>
        <begin position="757"/>
        <end position="778"/>
    </location>
</feature>
<evidence type="ECO:0000256" key="6">
    <source>
        <dbReference type="ARBA" id="ARBA00038076"/>
    </source>
</evidence>
<protein>
    <submittedName>
        <fullName evidence="9">ABC transporter permease</fullName>
    </submittedName>
</protein>
<accession>A0ABS3LCF4</accession>
<feature type="transmembrane region" description="Helical" evidence="7">
    <location>
        <begin position="317"/>
        <end position="342"/>
    </location>
</feature>
<dbReference type="Pfam" id="PF02687">
    <property type="entry name" value="FtsX"/>
    <property type="match status" value="2"/>
</dbReference>
<name>A0ABS3LCF4_9ENTE</name>
<evidence type="ECO:0000256" key="3">
    <source>
        <dbReference type="ARBA" id="ARBA00022692"/>
    </source>
</evidence>
<keyword evidence="10" id="KW-1185">Reference proteome</keyword>
<organism evidence="9 10">
    <name type="scientific">Candidatus Enterococcus moelleringii</name>
    <dbReference type="NCBI Taxonomy" id="2815325"/>
    <lineage>
        <taxon>Bacteria</taxon>
        <taxon>Bacillati</taxon>
        <taxon>Bacillota</taxon>
        <taxon>Bacilli</taxon>
        <taxon>Lactobacillales</taxon>
        <taxon>Enterococcaceae</taxon>
        <taxon>Enterococcus</taxon>
    </lineage>
</organism>
<dbReference type="EMBL" id="JAFREM010000021">
    <property type="protein sequence ID" value="MBO1307310.1"/>
    <property type="molecule type" value="Genomic_DNA"/>
</dbReference>